<reference evidence="1" key="1">
    <citation type="submission" date="2023-03" db="EMBL/GenBank/DDBJ databases">
        <authorList>
            <person name="Shen W."/>
            <person name="Cai J."/>
        </authorList>
    </citation>
    <scope>NUCLEOTIDE SEQUENCE</scope>
    <source>
        <strain evidence="1">B1010-2</strain>
    </source>
</reference>
<dbReference type="RefSeq" id="WP_099746342.1">
    <property type="nucleotide sequence ID" value="NZ_CABGQB010000001.1"/>
</dbReference>
<name>A0AAW8RL63_ENTFC</name>
<gene>
    <name evidence="1" type="ORF">P6Z85_15050</name>
</gene>
<dbReference type="AlphaFoldDB" id="A0AAW8RL63"/>
<evidence type="ECO:0000313" key="2">
    <source>
        <dbReference type="Proteomes" id="UP001260956"/>
    </source>
</evidence>
<sequence length="148" mass="16722">MSEQYLKEDGYFRIIKIISSSEIVINGGTMDGLNEDDDINIIVPGDIITDPYDYDKNLGSLDLIKDTLKIKTITPYYSVCHKVKKRVIKQGYFSQSIAALSSSSFASLSDKVVEEEVPLNIIESEITNGYPKLDEERIVIGDYARKRF</sequence>
<dbReference type="Proteomes" id="UP001260956">
    <property type="component" value="Unassembled WGS sequence"/>
</dbReference>
<comment type="caution">
    <text evidence="1">The sequence shown here is derived from an EMBL/GenBank/DDBJ whole genome shotgun (WGS) entry which is preliminary data.</text>
</comment>
<evidence type="ECO:0000313" key="1">
    <source>
        <dbReference type="EMBL" id="MDT2371417.1"/>
    </source>
</evidence>
<accession>A0AAW8RL63</accession>
<organism evidence="1 2">
    <name type="scientific">Enterococcus faecium</name>
    <name type="common">Streptococcus faecium</name>
    <dbReference type="NCBI Taxonomy" id="1352"/>
    <lineage>
        <taxon>Bacteria</taxon>
        <taxon>Bacillati</taxon>
        <taxon>Bacillota</taxon>
        <taxon>Bacilli</taxon>
        <taxon>Lactobacillales</taxon>
        <taxon>Enterococcaceae</taxon>
        <taxon>Enterococcus</taxon>
    </lineage>
</organism>
<protein>
    <submittedName>
        <fullName evidence="1">Uncharacterized protein</fullName>
    </submittedName>
</protein>
<proteinExistence type="predicted"/>
<dbReference type="EMBL" id="JARPTX010000141">
    <property type="protein sequence ID" value="MDT2371417.1"/>
    <property type="molecule type" value="Genomic_DNA"/>
</dbReference>